<organism evidence="2">
    <name type="scientific">marine metagenome</name>
    <dbReference type="NCBI Taxonomy" id="408172"/>
    <lineage>
        <taxon>unclassified sequences</taxon>
        <taxon>metagenomes</taxon>
        <taxon>ecological metagenomes</taxon>
    </lineage>
</organism>
<reference evidence="2" key="1">
    <citation type="submission" date="2018-05" db="EMBL/GenBank/DDBJ databases">
        <authorList>
            <person name="Lanie J.A."/>
            <person name="Ng W.-L."/>
            <person name="Kazmierczak K.M."/>
            <person name="Andrzejewski T.M."/>
            <person name="Davidsen T.M."/>
            <person name="Wayne K.J."/>
            <person name="Tettelin H."/>
            <person name="Glass J.I."/>
            <person name="Rusch D."/>
            <person name="Podicherti R."/>
            <person name="Tsui H.-C.T."/>
            <person name="Winkler M.E."/>
        </authorList>
    </citation>
    <scope>NUCLEOTIDE SEQUENCE</scope>
</reference>
<feature type="compositionally biased region" description="Basic residues" evidence="1">
    <location>
        <begin position="26"/>
        <end position="38"/>
    </location>
</feature>
<dbReference type="EMBL" id="UINC01046846">
    <property type="protein sequence ID" value="SVB55368.1"/>
    <property type="molecule type" value="Genomic_DNA"/>
</dbReference>
<protein>
    <submittedName>
        <fullName evidence="2">Uncharacterized protein</fullName>
    </submittedName>
</protein>
<feature type="region of interest" description="Disordered" evidence="1">
    <location>
        <begin position="1"/>
        <end position="38"/>
    </location>
</feature>
<evidence type="ECO:0000256" key="1">
    <source>
        <dbReference type="SAM" id="MobiDB-lite"/>
    </source>
</evidence>
<name>A0A382EXG0_9ZZZZ</name>
<accession>A0A382EXG0</accession>
<gene>
    <name evidence="2" type="ORF">METZ01_LOCUS208222</name>
</gene>
<feature type="compositionally biased region" description="Basic residues" evidence="1">
    <location>
        <begin position="7"/>
        <end position="16"/>
    </location>
</feature>
<sequence length="38" mass="4819">MRQHEINKRKKLKQKRRESSKSQVEKKHRQKFKGKRRS</sequence>
<evidence type="ECO:0000313" key="2">
    <source>
        <dbReference type="EMBL" id="SVB55368.1"/>
    </source>
</evidence>
<proteinExistence type="predicted"/>
<dbReference type="AlphaFoldDB" id="A0A382EXG0"/>